<keyword evidence="10" id="KW-1185">Reference proteome</keyword>
<name>A0ABQ5R7Q2_9ACTN</name>
<dbReference type="InterPro" id="IPR000209">
    <property type="entry name" value="Peptidase_S8/S53_dom"/>
</dbReference>
<feature type="region of interest" description="Disordered" evidence="6">
    <location>
        <begin position="370"/>
        <end position="393"/>
    </location>
</feature>
<dbReference type="InterPro" id="IPR015500">
    <property type="entry name" value="Peptidase_S8_subtilisin-rel"/>
</dbReference>
<keyword evidence="7" id="KW-1133">Transmembrane helix</keyword>
<keyword evidence="4" id="KW-0720">Serine protease</keyword>
<dbReference type="Proteomes" id="UP001144280">
    <property type="component" value="Unassembled WGS sequence"/>
</dbReference>
<proteinExistence type="inferred from homology"/>
<evidence type="ECO:0000256" key="1">
    <source>
        <dbReference type="ARBA" id="ARBA00011073"/>
    </source>
</evidence>
<dbReference type="RefSeq" id="WP_281904506.1">
    <property type="nucleotide sequence ID" value="NZ_BSDI01000069.1"/>
</dbReference>
<dbReference type="EMBL" id="BSDI01000069">
    <property type="protein sequence ID" value="GLI02789.1"/>
    <property type="molecule type" value="Genomic_DNA"/>
</dbReference>
<dbReference type="PANTHER" id="PTHR43806:SF11">
    <property type="entry name" value="CEREVISIN-RELATED"/>
    <property type="match status" value="1"/>
</dbReference>
<feature type="domain" description="Peptidase S8/S53" evidence="8">
    <location>
        <begin position="47"/>
        <end position="285"/>
    </location>
</feature>
<keyword evidence="2" id="KW-0645">Protease</keyword>
<reference evidence="9" key="1">
    <citation type="submission" date="2022-12" db="EMBL/GenBank/DDBJ databases">
        <title>New Phytohabitans aurantiacus sp. RD004123 nov., an actinomycete isolated from soil.</title>
        <authorList>
            <person name="Triningsih D.W."/>
            <person name="Harunari E."/>
            <person name="Igarashi Y."/>
        </authorList>
    </citation>
    <scope>NUCLEOTIDE SEQUENCE</scope>
    <source>
        <strain evidence="9">RD004123</strain>
    </source>
</reference>
<sequence>MSATLFVPGVASAAPGDNCAEPGQVFTPVPWQQQMLGPDRVWPFTQGGGVTVAVLSTGVDASHPQLAGQVSQGFDAVAGSGRADDDCFGLGTQVAGVIAARQVASIGFAGVAPRVTILPIRVIGERGSAGAVAEPAILARGVTAAVQRGANVIAVAAVTYTDSPALQGAVANAIDKGVVVVAAAGDAGSASGGNPTPYPADYDGVIGVGAIQQTGELWPNSQTGSFVDIVAPGADVVTLQRGQGMIEVDGTGVACGFVAATAALVRSRRGTPTPDQVERQLNGTAIPAAGGPRFGHGIVNPYAAVVERLADRGPVELPALTRSSTARSPAWARSRDIALVGGGVAVLAVLLVLVVAVSLPRGRRRFWRSSMASTPVTREEPEEPAPPVQLFTQ</sequence>
<evidence type="ECO:0000256" key="4">
    <source>
        <dbReference type="ARBA" id="ARBA00022825"/>
    </source>
</evidence>
<evidence type="ECO:0000256" key="3">
    <source>
        <dbReference type="ARBA" id="ARBA00022801"/>
    </source>
</evidence>
<keyword evidence="3" id="KW-0378">Hydrolase</keyword>
<feature type="transmembrane region" description="Helical" evidence="7">
    <location>
        <begin position="337"/>
        <end position="359"/>
    </location>
</feature>
<dbReference type="Gene3D" id="3.40.50.200">
    <property type="entry name" value="Peptidase S8/S53 domain"/>
    <property type="match status" value="1"/>
</dbReference>
<dbReference type="InterPro" id="IPR036852">
    <property type="entry name" value="Peptidase_S8/S53_dom_sf"/>
</dbReference>
<dbReference type="InterPro" id="IPR050131">
    <property type="entry name" value="Peptidase_S8_subtilisin-like"/>
</dbReference>
<comment type="caution">
    <text evidence="5">Lacks conserved residue(s) required for the propagation of feature annotation.</text>
</comment>
<comment type="caution">
    <text evidence="9">The sequence shown here is derived from an EMBL/GenBank/DDBJ whole genome shotgun (WGS) entry which is preliminary data.</text>
</comment>
<evidence type="ECO:0000259" key="8">
    <source>
        <dbReference type="Pfam" id="PF00082"/>
    </source>
</evidence>
<protein>
    <submittedName>
        <fullName evidence="9">Peptidase S8</fullName>
    </submittedName>
</protein>
<dbReference type="SUPFAM" id="SSF52743">
    <property type="entry name" value="Subtilisin-like"/>
    <property type="match status" value="1"/>
</dbReference>
<evidence type="ECO:0000256" key="5">
    <source>
        <dbReference type="PROSITE-ProRule" id="PRU01240"/>
    </source>
</evidence>
<evidence type="ECO:0000256" key="2">
    <source>
        <dbReference type="ARBA" id="ARBA00022670"/>
    </source>
</evidence>
<dbReference type="PROSITE" id="PS51892">
    <property type="entry name" value="SUBTILASE"/>
    <property type="match status" value="1"/>
</dbReference>
<evidence type="ECO:0000313" key="10">
    <source>
        <dbReference type="Proteomes" id="UP001144280"/>
    </source>
</evidence>
<dbReference type="PANTHER" id="PTHR43806">
    <property type="entry name" value="PEPTIDASE S8"/>
    <property type="match status" value="1"/>
</dbReference>
<comment type="similarity">
    <text evidence="1 5">Belongs to the peptidase S8 family.</text>
</comment>
<keyword evidence="7" id="KW-0472">Membrane</keyword>
<evidence type="ECO:0000313" key="9">
    <source>
        <dbReference type="EMBL" id="GLI02789.1"/>
    </source>
</evidence>
<keyword evidence="7" id="KW-0812">Transmembrane</keyword>
<evidence type="ECO:0000256" key="6">
    <source>
        <dbReference type="SAM" id="MobiDB-lite"/>
    </source>
</evidence>
<dbReference type="PRINTS" id="PR00723">
    <property type="entry name" value="SUBTILISIN"/>
</dbReference>
<organism evidence="9 10">
    <name type="scientific">Phytohabitans aurantiacus</name>
    <dbReference type="NCBI Taxonomy" id="3016789"/>
    <lineage>
        <taxon>Bacteria</taxon>
        <taxon>Bacillati</taxon>
        <taxon>Actinomycetota</taxon>
        <taxon>Actinomycetes</taxon>
        <taxon>Micromonosporales</taxon>
        <taxon>Micromonosporaceae</taxon>
    </lineage>
</organism>
<accession>A0ABQ5R7Q2</accession>
<dbReference type="Pfam" id="PF00082">
    <property type="entry name" value="Peptidase_S8"/>
    <property type="match status" value="1"/>
</dbReference>
<evidence type="ECO:0000256" key="7">
    <source>
        <dbReference type="SAM" id="Phobius"/>
    </source>
</evidence>
<gene>
    <name evidence="9" type="ORF">Pa4123_80670</name>
</gene>